<feature type="region of interest" description="Disordered" evidence="8">
    <location>
        <begin position="139"/>
        <end position="168"/>
    </location>
</feature>
<comment type="subcellular location">
    <subcellularLocation>
        <location evidence="7">Membrane</location>
        <topology evidence="7">Multi-pass membrane protein</topology>
    </subcellularLocation>
</comment>
<evidence type="ECO:0000256" key="7">
    <source>
        <dbReference type="RuleBase" id="RU367100"/>
    </source>
</evidence>
<name>A0ABP0CMY0_9PEZI</name>
<proteinExistence type="inferred from homology"/>
<organism evidence="9 10">
    <name type="scientific">Sporothrix eucalyptigena</name>
    <dbReference type="NCBI Taxonomy" id="1812306"/>
    <lineage>
        <taxon>Eukaryota</taxon>
        <taxon>Fungi</taxon>
        <taxon>Dikarya</taxon>
        <taxon>Ascomycota</taxon>
        <taxon>Pezizomycotina</taxon>
        <taxon>Sordariomycetes</taxon>
        <taxon>Sordariomycetidae</taxon>
        <taxon>Ophiostomatales</taxon>
        <taxon>Ophiostomataceae</taxon>
        <taxon>Sporothrix</taxon>
    </lineage>
</organism>
<comment type="caution">
    <text evidence="9">The sequence shown here is derived from an EMBL/GenBank/DDBJ whole genome shotgun (WGS) entry which is preliminary data.</text>
</comment>
<evidence type="ECO:0000256" key="1">
    <source>
        <dbReference type="ARBA" id="ARBA00002489"/>
    </source>
</evidence>
<gene>
    <name evidence="7" type="primary">DLT1</name>
    <name evidence="9" type="ORF">SEUCBS140593_008614</name>
</gene>
<protein>
    <recommendedName>
        <fullName evidence="3 7">Defect at low temperature protein 1</fullName>
    </recommendedName>
</protein>
<evidence type="ECO:0000313" key="10">
    <source>
        <dbReference type="Proteomes" id="UP001642482"/>
    </source>
</evidence>
<reference evidence="9 10" key="1">
    <citation type="submission" date="2024-01" db="EMBL/GenBank/DDBJ databases">
        <authorList>
            <person name="Allen C."/>
            <person name="Tagirdzhanova G."/>
        </authorList>
    </citation>
    <scope>NUCLEOTIDE SEQUENCE [LARGE SCALE GENOMIC DNA]</scope>
</reference>
<dbReference type="Proteomes" id="UP001642482">
    <property type="component" value="Unassembled WGS sequence"/>
</dbReference>
<feature type="transmembrane region" description="Helical" evidence="7">
    <location>
        <begin position="48"/>
        <end position="72"/>
    </location>
</feature>
<dbReference type="PANTHER" id="PTHR40021:SF1">
    <property type="entry name" value="DEFECT AT LOW TEMPERATURE PROTEIN 1"/>
    <property type="match status" value="1"/>
</dbReference>
<comment type="similarity">
    <text evidence="2 7">Belongs to the DLT1 family.</text>
</comment>
<feature type="compositionally biased region" description="Acidic residues" evidence="8">
    <location>
        <begin position="379"/>
        <end position="390"/>
    </location>
</feature>
<feature type="compositionally biased region" description="Low complexity" evidence="8">
    <location>
        <begin position="546"/>
        <end position="560"/>
    </location>
</feature>
<feature type="compositionally biased region" description="Basic residues" evidence="8">
    <location>
        <begin position="508"/>
        <end position="517"/>
    </location>
</feature>
<dbReference type="InterPro" id="IPR038869">
    <property type="entry name" value="DLT1"/>
</dbReference>
<evidence type="ECO:0000256" key="6">
    <source>
        <dbReference type="ARBA" id="ARBA00023136"/>
    </source>
</evidence>
<evidence type="ECO:0000256" key="3">
    <source>
        <dbReference type="ARBA" id="ARBA00021353"/>
    </source>
</evidence>
<keyword evidence="10" id="KW-1185">Reference proteome</keyword>
<comment type="function">
    <text evidence="1 7">Required for growth under high-pressure and low-temperature conditions.</text>
</comment>
<evidence type="ECO:0000313" key="9">
    <source>
        <dbReference type="EMBL" id="CAK7233472.1"/>
    </source>
</evidence>
<evidence type="ECO:0000256" key="8">
    <source>
        <dbReference type="SAM" id="MobiDB-lite"/>
    </source>
</evidence>
<keyword evidence="5 7" id="KW-1133">Transmembrane helix</keyword>
<keyword evidence="6 7" id="KW-0472">Membrane</keyword>
<evidence type="ECO:0000256" key="4">
    <source>
        <dbReference type="ARBA" id="ARBA00022692"/>
    </source>
</evidence>
<sequence length="620" mass="67057">MASSAQVFFRIIYATVYLFLHVLLLALLLVTPGDIINQSRYRHDVVSILIVAACYIFAILVVTFVFFLRLFLKRAVLNSIPKSWIPIEKGDVSKPVRSMISAGLSRSAAIAFVSRPRVVPEELLDEMCPMLTTGMFMPGSGAEGGGGPAAQQKPDGEKEGGNAPKAEQAVRFKKVETMEMEKELGIDLPPCQAVWGEIEHPGWAPPDQFLGRPGTRGAASPGLAGGGAGAGGGGAGDILDENINLQYSTVLAELPNLIEARALTLAPPDLISPADPPLLDADAVAWLERPAHMGLREYLSHLAGLGVIDLQAEAPSPGNRAGTDSDPRPLSAVVSSFATSYEYARFSTNMLSHEVFRQLMHDLATILRRMTPLDPNLLLDDDEDNDEYDREDNYSYTESDDRSGRPYFAGGNEQDDDDDIDNNAARSSSTTPPRSRSRHSSSHLLTHQQYQQCQVPSQTYDPSPRNTPHPASARSLSGSSRRSAESGSTSSGSSTGSGSSKESDGTSRRRRPHRRPIARLADSSDASPSVSRDQRRQGRSAHRTLLPLRNPSSRASSANSFAQTRHPYAISHQPSTASLRSTASSGSVIRLADRNEQSSLGLPYVIMTPTTSTHADERLF</sequence>
<accession>A0ABP0CMY0</accession>
<dbReference type="PANTHER" id="PTHR40021">
    <property type="entry name" value="DEFECT AT LOW TEMPERATURE PROTEIN 1"/>
    <property type="match status" value="1"/>
</dbReference>
<feature type="region of interest" description="Disordered" evidence="8">
    <location>
        <begin position="377"/>
        <end position="561"/>
    </location>
</feature>
<dbReference type="EMBL" id="CAWUHD010000122">
    <property type="protein sequence ID" value="CAK7233472.1"/>
    <property type="molecule type" value="Genomic_DNA"/>
</dbReference>
<feature type="transmembrane region" description="Helical" evidence="7">
    <location>
        <begin position="7"/>
        <end position="28"/>
    </location>
</feature>
<keyword evidence="4 7" id="KW-0812">Transmembrane</keyword>
<feature type="compositionally biased region" description="Low complexity" evidence="8">
    <location>
        <begin position="471"/>
        <end position="500"/>
    </location>
</feature>
<evidence type="ECO:0000256" key="5">
    <source>
        <dbReference type="ARBA" id="ARBA00022989"/>
    </source>
</evidence>
<evidence type="ECO:0000256" key="2">
    <source>
        <dbReference type="ARBA" id="ARBA00005550"/>
    </source>
</evidence>
<feature type="compositionally biased region" description="Polar residues" evidence="8">
    <location>
        <begin position="444"/>
        <end position="466"/>
    </location>
</feature>
<feature type="region of interest" description="Disordered" evidence="8">
    <location>
        <begin position="211"/>
        <end position="230"/>
    </location>
</feature>